<dbReference type="PANTHER" id="PTHR10826">
    <property type="entry name" value="COMPLEMENT COMPONENT 1"/>
    <property type="match status" value="1"/>
</dbReference>
<protein>
    <recommendedName>
        <fullName evidence="4">Complement component 1 Q subcomponent-binding protein, mitochondrial</fullName>
    </recommendedName>
</protein>
<evidence type="ECO:0000313" key="2">
    <source>
        <dbReference type="EMBL" id="KAJ8880775.1"/>
    </source>
</evidence>
<organism evidence="2 3">
    <name type="scientific">Dryococelus australis</name>
    <dbReference type="NCBI Taxonomy" id="614101"/>
    <lineage>
        <taxon>Eukaryota</taxon>
        <taxon>Metazoa</taxon>
        <taxon>Ecdysozoa</taxon>
        <taxon>Arthropoda</taxon>
        <taxon>Hexapoda</taxon>
        <taxon>Insecta</taxon>
        <taxon>Pterygota</taxon>
        <taxon>Neoptera</taxon>
        <taxon>Polyneoptera</taxon>
        <taxon>Phasmatodea</taxon>
        <taxon>Verophasmatodea</taxon>
        <taxon>Anareolatae</taxon>
        <taxon>Phasmatidae</taxon>
        <taxon>Eurycanthinae</taxon>
        <taxon>Dryococelus</taxon>
    </lineage>
</organism>
<evidence type="ECO:0000313" key="3">
    <source>
        <dbReference type="Proteomes" id="UP001159363"/>
    </source>
</evidence>
<dbReference type="Gene3D" id="3.10.280.10">
    <property type="entry name" value="Mitochondrial glycoprotein"/>
    <property type="match status" value="1"/>
</dbReference>
<reference evidence="2 3" key="1">
    <citation type="submission" date="2023-02" db="EMBL/GenBank/DDBJ databases">
        <title>LHISI_Scaffold_Assembly.</title>
        <authorList>
            <person name="Stuart O.P."/>
            <person name="Cleave R."/>
            <person name="Magrath M.J.L."/>
            <person name="Mikheyev A.S."/>
        </authorList>
    </citation>
    <scope>NUCLEOTIDE SEQUENCE [LARGE SCALE GENOMIC DNA]</scope>
    <source>
        <strain evidence="2">Daus_M_001</strain>
        <tissue evidence="2">Leg muscle</tissue>
    </source>
</reference>
<keyword evidence="3" id="KW-1185">Reference proteome</keyword>
<comment type="similarity">
    <text evidence="1">Belongs to the MAM33 family.</text>
</comment>
<name>A0ABQ9H917_9NEOP</name>
<evidence type="ECO:0008006" key="4">
    <source>
        <dbReference type="Google" id="ProtNLM"/>
    </source>
</evidence>
<sequence length="205" mass="23351">MQHFVPGERELIEFLSEEIANEQKVHKSKSIPKELDGFQVKFDGSEVELTKQAGDETIEISFNVNHTVDTDDDQEAEVNPSMDKPELGDLKSKPNFEVDIKRGSKTLSFTCSFMPNAQDEQPEGGYRDVFGIDEVTFYEGKWSDKSYLVAGDVLDGYLYDLLMNYLDEKGISNEFVDKICELSTAYEHKLYVNFLENLQKFSAGK</sequence>
<dbReference type="EMBL" id="JARBHB010000006">
    <property type="protein sequence ID" value="KAJ8880775.1"/>
    <property type="molecule type" value="Genomic_DNA"/>
</dbReference>
<dbReference type="PANTHER" id="PTHR10826:SF1">
    <property type="entry name" value="COMPLEMENT COMPONENT 1 Q SUBCOMPONENT-BINDING PROTEIN, MITOCHONDRIAL"/>
    <property type="match status" value="1"/>
</dbReference>
<dbReference type="Pfam" id="PF02330">
    <property type="entry name" value="MAM33"/>
    <property type="match status" value="1"/>
</dbReference>
<dbReference type="Proteomes" id="UP001159363">
    <property type="component" value="Chromosome 5"/>
</dbReference>
<proteinExistence type="inferred from homology"/>
<accession>A0ABQ9H917</accession>
<evidence type="ECO:0000256" key="1">
    <source>
        <dbReference type="ARBA" id="ARBA00005457"/>
    </source>
</evidence>
<dbReference type="SUPFAM" id="SSF54529">
    <property type="entry name" value="Mitochondrial glycoprotein MAM33-like"/>
    <property type="match status" value="1"/>
</dbReference>
<dbReference type="InterPro" id="IPR036561">
    <property type="entry name" value="MAM33_sf"/>
</dbReference>
<comment type="caution">
    <text evidence="2">The sequence shown here is derived from an EMBL/GenBank/DDBJ whole genome shotgun (WGS) entry which is preliminary data.</text>
</comment>
<dbReference type="InterPro" id="IPR003428">
    <property type="entry name" value="MAM33"/>
</dbReference>
<gene>
    <name evidence="2" type="ORF">PR048_017246</name>
</gene>